<evidence type="ECO:0000256" key="1">
    <source>
        <dbReference type="ARBA" id="ARBA00004496"/>
    </source>
</evidence>
<dbReference type="InterPro" id="IPR002220">
    <property type="entry name" value="DapA-like"/>
</dbReference>
<evidence type="ECO:0000256" key="5">
    <source>
        <dbReference type="PIRNR" id="PIRNR001365"/>
    </source>
</evidence>
<dbReference type="PIRSF" id="PIRSF001365">
    <property type="entry name" value="DHDPS"/>
    <property type="match status" value="1"/>
</dbReference>
<dbReference type="InterPro" id="IPR013785">
    <property type="entry name" value="Aldolase_TIM"/>
</dbReference>
<accession>A0ABS7ET57</accession>
<dbReference type="Gene3D" id="3.20.20.70">
    <property type="entry name" value="Aldolase class I"/>
    <property type="match status" value="1"/>
</dbReference>
<reference evidence="6 7" key="1">
    <citation type="submission" date="2021-08" db="EMBL/GenBank/DDBJ databases">
        <title>Muricauda profundi sp. nov., a marine bacterium isolated from deep seawater of the Mariana Trench.</title>
        <authorList>
            <person name="Wei Y."/>
        </authorList>
    </citation>
    <scope>NUCLEOTIDE SEQUENCE [LARGE SCALE GENOMIC DNA]</scope>
    <source>
        <strain evidence="6 7">W52</strain>
    </source>
</reference>
<comment type="caution">
    <text evidence="6">The sequence shown here is derived from an EMBL/GenBank/DDBJ whole genome shotgun (WGS) entry which is preliminary data.</text>
</comment>
<evidence type="ECO:0000256" key="3">
    <source>
        <dbReference type="ARBA" id="ARBA00023239"/>
    </source>
</evidence>
<dbReference type="SUPFAM" id="SSF51569">
    <property type="entry name" value="Aldolase"/>
    <property type="match status" value="1"/>
</dbReference>
<dbReference type="Proteomes" id="UP001196136">
    <property type="component" value="Unassembled WGS sequence"/>
</dbReference>
<dbReference type="PANTHER" id="PTHR12128">
    <property type="entry name" value="DIHYDRODIPICOLINATE SYNTHASE"/>
    <property type="match status" value="1"/>
</dbReference>
<keyword evidence="2" id="KW-0963">Cytoplasm</keyword>
<keyword evidence="4" id="KW-0119">Carbohydrate metabolism</keyword>
<dbReference type="PRINTS" id="PR00146">
    <property type="entry name" value="DHPICSNTHASE"/>
</dbReference>
<keyword evidence="3 5" id="KW-0456">Lyase</keyword>
<keyword evidence="7" id="KW-1185">Reference proteome</keyword>
<name>A0ABS7ET57_9FLAO</name>
<dbReference type="Pfam" id="PF00701">
    <property type="entry name" value="DHDPS"/>
    <property type="match status" value="1"/>
</dbReference>
<dbReference type="RefSeq" id="WP_220114107.1">
    <property type="nucleotide sequence ID" value="NZ_JAHZSV010000015.1"/>
</dbReference>
<dbReference type="SMART" id="SM01130">
    <property type="entry name" value="DHDPS"/>
    <property type="match status" value="1"/>
</dbReference>
<protein>
    <submittedName>
        <fullName evidence="6">Dihydrodipicolinate synthase family protein</fullName>
    </submittedName>
</protein>
<comment type="similarity">
    <text evidence="5">Belongs to the DapA family.</text>
</comment>
<evidence type="ECO:0000256" key="2">
    <source>
        <dbReference type="ARBA" id="ARBA00022490"/>
    </source>
</evidence>
<comment type="subcellular location">
    <subcellularLocation>
        <location evidence="1">Cytoplasm</location>
    </subcellularLocation>
</comment>
<dbReference type="PANTHER" id="PTHR12128:SF21">
    <property type="entry name" value="N-ACETYLNEURAMINATE LYASE"/>
    <property type="match status" value="1"/>
</dbReference>
<organism evidence="6 7">
    <name type="scientific">Flagellimonas abyssi</name>
    <dbReference type="NCBI Taxonomy" id="2864871"/>
    <lineage>
        <taxon>Bacteria</taxon>
        <taxon>Pseudomonadati</taxon>
        <taxon>Bacteroidota</taxon>
        <taxon>Flavobacteriia</taxon>
        <taxon>Flavobacteriales</taxon>
        <taxon>Flavobacteriaceae</taxon>
        <taxon>Flagellimonas</taxon>
    </lineage>
</organism>
<proteinExistence type="inferred from homology"/>
<sequence length="307" mass="34195">MKGMIAATYAPMHKNGLLNTDIIGDYGNFLVDNKVAGAFVNGSTGDFTSLCTEERKELIEAWSKYRPEGFYLINHVGHTNVREACELAGHGANMVDATAALPPFYFRPKTLDDLVFYCKEIAQAAPDIPFYYYHIPVLTKVNLSMLGFIEKAQEQIPNFAGIKYTEDNLSDFKKCAQKDGDTLDMFFGIDEKYIDSLSVDAKGWVGSTYNHLAPLYQGISRHVAQGDLDAARHLQGKAIRFVQVLEALGGYHGGGKGFMRHLGLDMGPSRFPHRTFNENLLNQALQSFEKEGLSVYLSNPCRRDSGR</sequence>
<evidence type="ECO:0000313" key="6">
    <source>
        <dbReference type="EMBL" id="MBW8200626.1"/>
    </source>
</evidence>
<evidence type="ECO:0000313" key="7">
    <source>
        <dbReference type="Proteomes" id="UP001196136"/>
    </source>
</evidence>
<evidence type="ECO:0000256" key="4">
    <source>
        <dbReference type="ARBA" id="ARBA00023277"/>
    </source>
</evidence>
<dbReference type="EMBL" id="JAHZSV010000015">
    <property type="protein sequence ID" value="MBW8200626.1"/>
    <property type="molecule type" value="Genomic_DNA"/>
</dbReference>
<gene>
    <name evidence="6" type="ORF">K1F36_12380</name>
</gene>